<feature type="compositionally biased region" description="Low complexity" evidence="1">
    <location>
        <begin position="46"/>
        <end position="56"/>
    </location>
</feature>
<dbReference type="Pfam" id="PF19445">
    <property type="entry name" value="eIF3h_C"/>
    <property type="match status" value="1"/>
</dbReference>
<feature type="region of interest" description="Disordered" evidence="1">
    <location>
        <begin position="24"/>
        <end position="65"/>
    </location>
</feature>
<organism evidence="3 4">
    <name type="scientific">Cyanidium caldarium</name>
    <name type="common">Red alga</name>
    <dbReference type="NCBI Taxonomy" id="2771"/>
    <lineage>
        <taxon>Eukaryota</taxon>
        <taxon>Rhodophyta</taxon>
        <taxon>Bangiophyceae</taxon>
        <taxon>Cyanidiales</taxon>
        <taxon>Cyanidiaceae</taxon>
        <taxon>Cyanidium</taxon>
    </lineage>
</organism>
<proteinExistence type="predicted"/>
<dbReference type="EMBL" id="JANCYW010000006">
    <property type="protein sequence ID" value="KAK4535833.1"/>
    <property type="molecule type" value="Genomic_DNA"/>
</dbReference>
<protein>
    <recommendedName>
        <fullName evidence="2">eIF3h C-terminal domain-containing protein</fullName>
    </recommendedName>
</protein>
<dbReference type="InterPro" id="IPR045810">
    <property type="entry name" value="eIF3h_C"/>
</dbReference>
<accession>A0AAV9IVK4</accession>
<name>A0AAV9IVK4_CYACA</name>
<dbReference type="Gene3D" id="3.40.140.10">
    <property type="entry name" value="Cytidine Deaminase, domain 2"/>
    <property type="match status" value="1"/>
</dbReference>
<gene>
    <name evidence="3" type="ORF">CDCA_CDCA06G1858</name>
</gene>
<dbReference type="AlphaFoldDB" id="A0AAV9IVK4"/>
<evidence type="ECO:0000259" key="2">
    <source>
        <dbReference type="Pfam" id="PF19445"/>
    </source>
</evidence>
<evidence type="ECO:0000313" key="3">
    <source>
        <dbReference type="EMBL" id="KAK4535833.1"/>
    </source>
</evidence>
<feature type="compositionally biased region" description="Low complexity" evidence="1">
    <location>
        <begin position="24"/>
        <end position="38"/>
    </location>
</feature>
<keyword evidence="4" id="KW-1185">Reference proteome</keyword>
<dbReference type="Proteomes" id="UP001301350">
    <property type="component" value="Unassembled WGS sequence"/>
</dbReference>
<evidence type="ECO:0000256" key="1">
    <source>
        <dbReference type="SAM" id="MobiDB-lite"/>
    </source>
</evidence>
<reference evidence="3 4" key="1">
    <citation type="submission" date="2022-07" db="EMBL/GenBank/DDBJ databases">
        <title>Genome-wide signatures of adaptation to extreme environments.</title>
        <authorList>
            <person name="Cho C.H."/>
            <person name="Yoon H.S."/>
        </authorList>
    </citation>
    <scope>NUCLEOTIDE SEQUENCE [LARGE SCALE GENOMIC DNA]</scope>
    <source>
        <strain evidence="3 4">DBV 063 E5</strain>
    </source>
</reference>
<comment type="caution">
    <text evidence="3">The sequence shown here is derived from an EMBL/GenBank/DDBJ whole genome shotgun (WGS) entry which is preliminary data.</text>
</comment>
<sequence>MPSLTAAAVVAGEAPGGYLQAAGSGTSAATGGAGAPDAVGDRDAASSHGAAVDAAGRGVPRPTTLTPIGTPIMSSSALDALQESVPLARQVELDALVLLRIVGACERASGVGAGNPLDNAGSRSWGSRPGEWGAADASCAGQLLGWLDSDESSTAKRPVLHVTSAFTFPRTATARTGAPLGAHLQPQQRAQRLREASRLLRDVNREHQPVGWFYQADSGQLSSFINADWTEMQYQYQRCLKNAVCVVYDPLRKWSSATLGIRVVRLSAPFMQEYRRLLEGAATAAGGGGRGAAAQGQAFGRGGGRVVAGSTFTSEALRDLALCSQTMIEDVPFTLRSSALVEQYLAAYGVRSTATIPSAGRLHHHLDDIDSERLRLGRERALAESTVETLVQDMDELTREQSRYQHFLRSHARTLAQQAEWLRKRRADNEQRIAAGHEPLPEDKMPPFLSNTQEPSRLETMMVVRDLVECLRDLETSVAGRCEKEFGARSLCQ</sequence>
<feature type="domain" description="eIF3h C-terminal" evidence="2">
    <location>
        <begin position="309"/>
        <end position="486"/>
    </location>
</feature>
<evidence type="ECO:0000313" key="4">
    <source>
        <dbReference type="Proteomes" id="UP001301350"/>
    </source>
</evidence>